<name>A0AAD6YJ23_9AGAR</name>
<keyword evidence="3" id="KW-1185">Reference proteome</keyword>
<feature type="region of interest" description="Disordered" evidence="1">
    <location>
        <begin position="248"/>
        <end position="272"/>
    </location>
</feature>
<protein>
    <submittedName>
        <fullName evidence="2">Uncharacterized protein</fullName>
    </submittedName>
</protein>
<evidence type="ECO:0000313" key="2">
    <source>
        <dbReference type="EMBL" id="KAJ7217826.1"/>
    </source>
</evidence>
<proteinExistence type="predicted"/>
<evidence type="ECO:0000256" key="1">
    <source>
        <dbReference type="SAM" id="MobiDB-lite"/>
    </source>
</evidence>
<feature type="region of interest" description="Disordered" evidence="1">
    <location>
        <begin position="17"/>
        <end position="138"/>
    </location>
</feature>
<organism evidence="2 3">
    <name type="scientific">Mycena pura</name>
    <dbReference type="NCBI Taxonomy" id="153505"/>
    <lineage>
        <taxon>Eukaryota</taxon>
        <taxon>Fungi</taxon>
        <taxon>Dikarya</taxon>
        <taxon>Basidiomycota</taxon>
        <taxon>Agaricomycotina</taxon>
        <taxon>Agaricomycetes</taxon>
        <taxon>Agaricomycetidae</taxon>
        <taxon>Agaricales</taxon>
        <taxon>Marasmiineae</taxon>
        <taxon>Mycenaceae</taxon>
        <taxon>Mycena</taxon>
    </lineage>
</organism>
<accession>A0AAD6YJ23</accession>
<feature type="compositionally biased region" description="Low complexity" evidence="1">
    <location>
        <begin position="37"/>
        <end position="50"/>
    </location>
</feature>
<gene>
    <name evidence="2" type="ORF">GGX14DRAFT_390584</name>
</gene>
<feature type="compositionally biased region" description="Low complexity" evidence="1">
    <location>
        <begin position="110"/>
        <end position="132"/>
    </location>
</feature>
<reference evidence="2" key="1">
    <citation type="submission" date="2023-03" db="EMBL/GenBank/DDBJ databases">
        <title>Massive genome expansion in bonnet fungi (Mycena s.s.) driven by repeated elements and novel gene families across ecological guilds.</title>
        <authorList>
            <consortium name="Lawrence Berkeley National Laboratory"/>
            <person name="Harder C.B."/>
            <person name="Miyauchi S."/>
            <person name="Viragh M."/>
            <person name="Kuo A."/>
            <person name="Thoen E."/>
            <person name="Andreopoulos B."/>
            <person name="Lu D."/>
            <person name="Skrede I."/>
            <person name="Drula E."/>
            <person name="Henrissat B."/>
            <person name="Morin E."/>
            <person name="Kohler A."/>
            <person name="Barry K."/>
            <person name="LaButti K."/>
            <person name="Morin E."/>
            <person name="Salamov A."/>
            <person name="Lipzen A."/>
            <person name="Mereny Z."/>
            <person name="Hegedus B."/>
            <person name="Baldrian P."/>
            <person name="Stursova M."/>
            <person name="Weitz H."/>
            <person name="Taylor A."/>
            <person name="Grigoriev I.V."/>
            <person name="Nagy L.G."/>
            <person name="Martin F."/>
            <person name="Kauserud H."/>
        </authorList>
    </citation>
    <scope>NUCLEOTIDE SEQUENCE</scope>
    <source>
        <strain evidence="2">9144</strain>
    </source>
</reference>
<feature type="region of interest" description="Disordered" evidence="1">
    <location>
        <begin position="171"/>
        <end position="192"/>
    </location>
</feature>
<dbReference type="Proteomes" id="UP001219525">
    <property type="component" value="Unassembled WGS sequence"/>
</dbReference>
<dbReference type="AlphaFoldDB" id="A0AAD6YJ23"/>
<evidence type="ECO:0000313" key="3">
    <source>
        <dbReference type="Proteomes" id="UP001219525"/>
    </source>
</evidence>
<feature type="compositionally biased region" description="Basic and acidic residues" evidence="1">
    <location>
        <begin position="261"/>
        <end position="272"/>
    </location>
</feature>
<sequence>MPRGVARRLRPHVVVAARGLTRRSGRRGASPGGGVEGAAAAGRRTGRPPGDSTGHRQVVATPRGVARRLRPHAVVAARGLTRRSGPRGASPGGGVEGAAAAGRRTGRPPGGTRSWRHGASPRVARGSSGARGVARRSRRHAVVAARGLARWSGHRGASRGVARRSWRLWASSSGRGGAGRRQAHGAARGVARRTGWRGALRGVARRTGRRGALRGVARRSWRCGGSHMSQDGGAGCWRCVGGAGRRCEASQGGGGVGRRGQCRETDETSHVT</sequence>
<comment type="caution">
    <text evidence="2">The sequence shown here is derived from an EMBL/GenBank/DDBJ whole genome shotgun (WGS) entry which is preliminary data.</text>
</comment>
<dbReference type="EMBL" id="JARJCW010000013">
    <property type="protein sequence ID" value="KAJ7217826.1"/>
    <property type="molecule type" value="Genomic_DNA"/>
</dbReference>